<comment type="subcellular location">
    <subcellularLocation>
        <location evidence="1">Cell inner membrane</location>
        <topology evidence="1">Multi-pass membrane protein</topology>
    </subcellularLocation>
    <subcellularLocation>
        <location evidence="8">Cell membrane</location>
        <topology evidence="8">Multi-pass membrane protein</topology>
    </subcellularLocation>
</comment>
<keyword evidence="5 8" id="KW-0812">Transmembrane</keyword>
<dbReference type="OrthoDB" id="9814550at2"/>
<dbReference type="EMBL" id="FNEK01000068">
    <property type="protein sequence ID" value="SDL11776.1"/>
    <property type="molecule type" value="Genomic_DNA"/>
</dbReference>
<keyword evidence="4" id="KW-1003">Cell membrane</keyword>
<reference evidence="10 11" key="1">
    <citation type="submission" date="2016-10" db="EMBL/GenBank/DDBJ databases">
        <authorList>
            <person name="de Groot N.N."/>
        </authorList>
    </citation>
    <scope>NUCLEOTIDE SEQUENCE [LARGE SCALE GENOMIC DNA]</scope>
    <source>
        <strain evidence="10 11">DSM 25294</strain>
    </source>
</reference>
<dbReference type="PROSITE" id="PS50928">
    <property type="entry name" value="ABC_TM1"/>
    <property type="match status" value="1"/>
</dbReference>
<evidence type="ECO:0000256" key="5">
    <source>
        <dbReference type="ARBA" id="ARBA00022692"/>
    </source>
</evidence>
<evidence type="ECO:0000256" key="1">
    <source>
        <dbReference type="ARBA" id="ARBA00004429"/>
    </source>
</evidence>
<dbReference type="CDD" id="cd06261">
    <property type="entry name" value="TM_PBP2"/>
    <property type="match status" value="1"/>
</dbReference>
<dbReference type="InterPro" id="IPR000515">
    <property type="entry name" value="MetI-like"/>
</dbReference>
<feature type="transmembrane region" description="Helical" evidence="8">
    <location>
        <begin position="69"/>
        <end position="90"/>
    </location>
</feature>
<dbReference type="Proteomes" id="UP000199382">
    <property type="component" value="Unassembled WGS sequence"/>
</dbReference>
<feature type="domain" description="ABC transmembrane type-1" evidence="9">
    <location>
        <begin position="21"/>
        <end position="209"/>
    </location>
</feature>
<evidence type="ECO:0000256" key="6">
    <source>
        <dbReference type="ARBA" id="ARBA00022989"/>
    </source>
</evidence>
<proteinExistence type="inferred from homology"/>
<dbReference type="InterPro" id="IPR010065">
    <property type="entry name" value="AA_ABC_transptr_permease_3TM"/>
</dbReference>
<dbReference type="Gene3D" id="1.10.3720.10">
    <property type="entry name" value="MetI-like"/>
    <property type="match status" value="1"/>
</dbReference>
<evidence type="ECO:0000256" key="4">
    <source>
        <dbReference type="ARBA" id="ARBA00022475"/>
    </source>
</evidence>
<feature type="transmembrane region" description="Helical" evidence="8">
    <location>
        <begin position="184"/>
        <end position="205"/>
    </location>
</feature>
<feature type="transmembrane region" description="Helical" evidence="8">
    <location>
        <begin position="127"/>
        <end position="146"/>
    </location>
</feature>
<protein>
    <submittedName>
        <fullName evidence="10">Amino acid ABC transporter membrane protein 2, PAAT family</fullName>
    </submittedName>
</protein>
<feature type="transmembrane region" description="Helical" evidence="8">
    <location>
        <begin position="158"/>
        <end position="178"/>
    </location>
</feature>
<sequence length="220" mass="24047">MDILQTLDAIWLARMPILHGLGNTILISLLSILMGTILGVVVGLLLTYGIGLVRLIVRLYSDFLRGTPVFVLILACFYILSVVGIQLSAFQAGVFALTLFCSSHVGEIVRGSLQAIPTGQTEAAKSIGLTFFGTFFSVLLPQALRMILPTWVNTATEIVKASTLLSIIGVVELLLSVQQVISRTYLSLELYFFAGFVFFLVNFTIEKVGRFVERKVALPT</sequence>
<keyword evidence="7 8" id="KW-0472">Membrane</keyword>
<dbReference type="NCBIfam" id="TIGR01726">
    <property type="entry name" value="HEQRo_perm_3TM"/>
    <property type="match status" value="1"/>
</dbReference>
<dbReference type="Pfam" id="PF00528">
    <property type="entry name" value="BPD_transp_1"/>
    <property type="match status" value="1"/>
</dbReference>
<evidence type="ECO:0000256" key="7">
    <source>
        <dbReference type="ARBA" id="ARBA00023136"/>
    </source>
</evidence>
<evidence type="ECO:0000256" key="2">
    <source>
        <dbReference type="ARBA" id="ARBA00010072"/>
    </source>
</evidence>
<dbReference type="RefSeq" id="WP_093162582.1">
    <property type="nucleotide sequence ID" value="NZ_FNEK01000068.1"/>
</dbReference>
<dbReference type="InterPro" id="IPR043429">
    <property type="entry name" value="ArtM/GltK/GlnP/TcyL/YhdX-like"/>
</dbReference>
<dbReference type="AlphaFoldDB" id="A0A1G9HG68"/>
<keyword evidence="11" id="KW-1185">Reference proteome</keyword>
<feature type="transmembrane region" description="Helical" evidence="8">
    <location>
        <begin position="25"/>
        <end position="57"/>
    </location>
</feature>
<evidence type="ECO:0000256" key="3">
    <source>
        <dbReference type="ARBA" id="ARBA00022448"/>
    </source>
</evidence>
<organism evidence="10 11">
    <name type="scientific">Aliiruegeria lutimaris</name>
    <dbReference type="NCBI Taxonomy" id="571298"/>
    <lineage>
        <taxon>Bacteria</taxon>
        <taxon>Pseudomonadati</taxon>
        <taxon>Pseudomonadota</taxon>
        <taxon>Alphaproteobacteria</taxon>
        <taxon>Rhodobacterales</taxon>
        <taxon>Roseobacteraceae</taxon>
        <taxon>Aliiruegeria</taxon>
    </lineage>
</organism>
<evidence type="ECO:0000313" key="11">
    <source>
        <dbReference type="Proteomes" id="UP000199382"/>
    </source>
</evidence>
<dbReference type="GO" id="GO:0043190">
    <property type="term" value="C:ATP-binding cassette (ABC) transporter complex"/>
    <property type="evidence" value="ECO:0007669"/>
    <property type="project" value="InterPro"/>
</dbReference>
<gene>
    <name evidence="10" type="ORF">SAMN04488026_106820</name>
</gene>
<dbReference type="InterPro" id="IPR035906">
    <property type="entry name" value="MetI-like_sf"/>
</dbReference>
<evidence type="ECO:0000259" key="9">
    <source>
        <dbReference type="PROSITE" id="PS50928"/>
    </source>
</evidence>
<evidence type="ECO:0000256" key="8">
    <source>
        <dbReference type="RuleBase" id="RU363032"/>
    </source>
</evidence>
<dbReference type="PANTHER" id="PTHR30614:SF36">
    <property type="entry name" value="ABC TRANSPORTER MEMBRANE-SPANNING PERMEASE-GLUTAMINE TRANSPORT"/>
    <property type="match status" value="1"/>
</dbReference>
<keyword evidence="3 8" id="KW-0813">Transport</keyword>
<dbReference type="GO" id="GO:0022857">
    <property type="term" value="F:transmembrane transporter activity"/>
    <property type="evidence" value="ECO:0007669"/>
    <property type="project" value="InterPro"/>
</dbReference>
<dbReference type="GO" id="GO:0006865">
    <property type="term" value="P:amino acid transport"/>
    <property type="evidence" value="ECO:0007669"/>
    <property type="project" value="TreeGrafter"/>
</dbReference>
<name>A0A1G9HG68_9RHOB</name>
<comment type="similarity">
    <text evidence="2">Belongs to the binding-protein-dependent transport system permease family. HisMQ subfamily.</text>
</comment>
<evidence type="ECO:0000313" key="10">
    <source>
        <dbReference type="EMBL" id="SDL11776.1"/>
    </source>
</evidence>
<dbReference type="SUPFAM" id="SSF161098">
    <property type="entry name" value="MetI-like"/>
    <property type="match status" value="1"/>
</dbReference>
<accession>A0A1G9HG68</accession>
<dbReference type="PANTHER" id="PTHR30614">
    <property type="entry name" value="MEMBRANE COMPONENT OF AMINO ACID ABC TRANSPORTER"/>
    <property type="match status" value="1"/>
</dbReference>
<dbReference type="STRING" id="571298.SAMN04488026_106820"/>
<keyword evidence="6 8" id="KW-1133">Transmembrane helix</keyword>